<reference evidence="2" key="2">
    <citation type="journal article" date="2021" name="Sci. Rep.">
        <title>The distribution of antibiotic resistance genes in chicken gut microbiota commensals.</title>
        <authorList>
            <person name="Juricova H."/>
            <person name="Matiasovicova J."/>
            <person name="Kubasova T."/>
            <person name="Cejkova D."/>
            <person name="Rychlik I."/>
        </authorList>
    </citation>
    <scope>NUCLEOTIDE SEQUENCE</scope>
    <source>
        <strain evidence="2">An824</strain>
    </source>
</reference>
<dbReference type="RefSeq" id="WP_205104635.1">
    <property type="nucleotide sequence ID" value="NZ_JACJJG010000035.1"/>
</dbReference>
<organism evidence="2 3">
    <name type="scientific">Marseilla massiliensis</name>
    <dbReference type="NCBI Taxonomy" id="1841864"/>
    <lineage>
        <taxon>Bacteria</taxon>
        <taxon>Pseudomonadati</taxon>
        <taxon>Bacteroidota</taxon>
        <taxon>Bacteroidia</taxon>
        <taxon>Bacteroidales</taxon>
        <taxon>Prevotellaceae</taxon>
        <taxon>Marseilla</taxon>
    </lineage>
</organism>
<sequence length="66" mass="7064">METTRLNAATPAAIQPSVRRKPPQGDNDGTGGMPVHIGYYLAPLAGISKRPDRAQLLKAFFNGTEV</sequence>
<comment type="caution">
    <text evidence="2">The sequence shown here is derived from an EMBL/GenBank/DDBJ whole genome shotgun (WGS) entry which is preliminary data.</text>
</comment>
<gene>
    <name evidence="2" type="ORF">H6A34_07690</name>
</gene>
<evidence type="ECO:0000313" key="2">
    <source>
        <dbReference type="EMBL" id="MBM6673757.1"/>
    </source>
</evidence>
<dbReference type="EMBL" id="JACJJG010000035">
    <property type="protein sequence ID" value="MBM6673757.1"/>
    <property type="molecule type" value="Genomic_DNA"/>
</dbReference>
<evidence type="ECO:0000313" key="3">
    <source>
        <dbReference type="Proteomes" id="UP000706891"/>
    </source>
</evidence>
<dbReference type="Proteomes" id="UP000706891">
    <property type="component" value="Unassembled WGS sequence"/>
</dbReference>
<evidence type="ECO:0000256" key="1">
    <source>
        <dbReference type="SAM" id="MobiDB-lite"/>
    </source>
</evidence>
<protein>
    <submittedName>
        <fullName evidence="2">Uncharacterized protein</fullName>
    </submittedName>
</protein>
<accession>A0A938WRA7</accession>
<proteinExistence type="predicted"/>
<reference evidence="2" key="1">
    <citation type="submission" date="2020-08" db="EMBL/GenBank/DDBJ databases">
        <authorList>
            <person name="Cejkova D."/>
            <person name="Kubasova T."/>
            <person name="Jahodarova E."/>
            <person name="Rychlik I."/>
        </authorList>
    </citation>
    <scope>NUCLEOTIDE SEQUENCE</scope>
    <source>
        <strain evidence="2">An824</strain>
    </source>
</reference>
<feature type="region of interest" description="Disordered" evidence="1">
    <location>
        <begin position="1"/>
        <end position="33"/>
    </location>
</feature>
<name>A0A938WRA7_9BACT</name>
<dbReference type="AlphaFoldDB" id="A0A938WRA7"/>
<keyword evidence="3" id="KW-1185">Reference proteome</keyword>